<dbReference type="PANTHER" id="PTHR38765">
    <property type="entry name" value="DUF484 DOMAIN-CONTAINING PROTEIN"/>
    <property type="match status" value="1"/>
</dbReference>
<keyword evidence="2" id="KW-1185">Reference proteome</keyword>
<proteinExistence type="predicted"/>
<organism evidence="1 2">
    <name type="scientific">Roseospira visakhapatnamensis</name>
    <dbReference type="NCBI Taxonomy" id="390880"/>
    <lineage>
        <taxon>Bacteria</taxon>
        <taxon>Pseudomonadati</taxon>
        <taxon>Pseudomonadota</taxon>
        <taxon>Alphaproteobacteria</taxon>
        <taxon>Rhodospirillales</taxon>
        <taxon>Rhodospirillaceae</taxon>
        <taxon>Roseospira</taxon>
    </lineage>
</organism>
<accession>A0A7W6RH14</accession>
<dbReference type="Proteomes" id="UP000554286">
    <property type="component" value="Unassembled WGS sequence"/>
</dbReference>
<reference evidence="1 2" key="1">
    <citation type="submission" date="2020-08" db="EMBL/GenBank/DDBJ databases">
        <title>Genome sequencing of Purple Non-Sulfur Bacteria from various extreme environments.</title>
        <authorList>
            <person name="Mayer M."/>
        </authorList>
    </citation>
    <scope>NUCLEOTIDE SEQUENCE [LARGE SCALE GENOMIC DNA]</scope>
    <source>
        <strain evidence="1 2">JA131</strain>
    </source>
</reference>
<evidence type="ECO:0008006" key="3">
    <source>
        <dbReference type="Google" id="ProtNLM"/>
    </source>
</evidence>
<dbReference type="Pfam" id="PF04340">
    <property type="entry name" value="DUF484"/>
    <property type="match status" value="1"/>
</dbReference>
<dbReference type="InterPro" id="IPR029016">
    <property type="entry name" value="GAF-like_dom_sf"/>
</dbReference>
<evidence type="ECO:0000313" key="1">
    <source>
        <dbReference type="EMBL" id="MBB4267884.1"/>
    </source>
</evidence>
<dbReference type="Gene3D" id="3.30.450.40">
    <property type="match status" value="1"/>
</dbReference>
<gene>
    <name evidence="1" type="ORF">GGD89_003536</name>
</gene>
<dbReference type="EMBL" id="JACIGK010000037">
    <property type="protein sequence ID" value="MBB4267884.1"/>
    <property type="molecule type" value="Genomic_DNA"/>
</dbReference>
<sequence length="242" mass="25842">MAESDSPSAAPAKDPAGPTEAQVLAFLEANPGFLDRNPDAILHLVMPGAGADRTVVDMRDFLVRRLQEELRDLRDGTDALIQTARVNMSIIKRTHQAVLAVLQGDERGNLGDAVARDLPLLLDVDVAVLAVEEGGILPARSVPLAVLPAGFVDEVAPRNRPIALRARARAEPRLFGAVAPQVASDALARLEPGNGHPPGLLALGSRRSGAFHEDQASDLLSFVARVVEHCVRQWTFGERTTA</sequence>
<dbReference type="PANTHER" id="PTHR38765:SF1">
    <property type="entry name" value="DUF484 DOMAIN-CONTAINING PROTEIN"/>
    <property type="match status" value="1"/>
</dbReference>
<dbReference type="AlphaFoldDB" id="A0A7W6RH14"/>
<protein>
    <recommendedName>
        <fullName evidence="3">DUF484 family protein</fullName>
    </recommendedName>
</protein>
<comment type="caution">
    <text evidence="1">The sequence shown here is derived from an EMBL/GenBank/DDBJ whole genome shotgun (WGS) entry which is preliminary data.</text>
</comment>
<dbReference type="InterPro" id="IPR007435">
    <property type="entry name" value="DUF484"/>
</dbReference>
<name>A0A7W6RH14_9PROT</name>
<evidence type="ECO:0000313" key="2">
    <source>
        <dbReference type="Proteomes" id="UP000554286"/>
    </source>
</evidence>
<dbReference type="RefSeq" id="WP_184048056.1">
    <property type="nucleotide sequence ID" value="NZ_JACIGK010000037.1"/>
</dbReference>